<organism evidence="3 4">
    <name type="scientific">Sphingobacterium spiritivorum</name>
    <name type="common">Flavobacterium spiritivorum</name>
    <dbReference type="NCBI Taxonomy" id="258"/>
    <lineage>
        <taxon>Bacteria</taxon>
        <taxon>Pseudomonadati</taxon>
        <taxon>Bacteroidota</taxon>
        <taxon>Sphingobacteriia</taxon>
        <taxon>Sphingobacteriales</taxon>
        <taxon>Sphingobacteriaceae</taxon>
        <taxon>Sphingobacterium</taxon>
    </lineage>
</organism>
<feature type="domain" description="Ig-like" evidence="2">
    <location>
        <begin position="619"/>
        <end position="700"/>
    </location>
</feature>
<protein>
    <recommendedName>
        <fullName evidence="2">Ig-like domain-containing protein</fullName>
    </recommendedName>
</protein>
<evidence type="ECO:0000313" key="4">
    <source>
        <dbReference type="Proteomes" id="UP000254893"/>
    </source>
</evidence>
<dbReference type="Pfam" id="PF19081">
    <property type="entry name" value="Ig_7"/>
    <property type="match status" value="10"/>
</dbReference>
<feature type="domain" description="Ig-like" evidence="2">
    <location>
        <begin position="534"/>
        <end position="617"/>
    </location>
</feature>
<feature type="signal peptide" evidence="1">
    <location>
        <begin position="1"/>
        <end position="25"/>
    </location>
</feature>
<feature type="domain" description="Ig-like" evidence="2">
    <location>
        <begin position="702"/>
        <end position="783"/>
    </location>
</feature>
<dbReference type="Proteomes" id="UP000254893">
    <property type="component" value="Unassembled WGS sequence"/>
</dbReference>
<feature type="domain" description="Ig-like" evidence="2">
    <location>
        <begin position="785"/>
        <end position="866"/>
    </location>
</feature>
<feature type="chain" id="PRO_5017077874" description="Ig-like domain-containing protein" evidence="1">
    <location>
        <begin position="26"/>
        <end position="1145"/>
    </location>
</feature>
<sequence>MKLKWCYLICMLALLFYGMAGTAHAQRVYANSFTTSSDVDLGCVLIVCGSVNNGGNAVSPTQIAANNPSTIVAPLVLSATMQNIRFTGANALPSYVTPVMVKLKMNASLLSLINSISLQRTNGNVSTAVGTEYSAGYLLDLLGIGGVGQQELTVILPVVGSTQANDGIRVKVGSAVSLGLSASLYYAYYIIPPTVTSATLNLCGNDAGTFTISNFQSGYTYKLYTAAVDGTEVSGVSTTTNTLAIPGTLAAGTYYLEAREANTYPSARTPITIVRNTLPDAPTVANVTACAGTSATLSVSSPVSGISYRWYTAASGGTALTTANSYTIANPTTTTTYYVEGYNATTGCISATRTAVTLTVNPLPAAPTVTNVAACAGTSATLSVSSPESGISYRWYTVASGGTALTTANSYTIANPTTTTTYYVEGYNATTGCISTTRTSVTLTVNPLPAAPTIPNTITCAGTSATLTVSTPVAGISYRWYTAASGGTVLTTANSYTIANPSTTTTYYVEGFNATTGCISASRTAVTLTVNPLPAAPTVANVVTCAGTSATLSISSPESGISYRWYTVASGGTALTTANSYTIANPTTTTTYYVEGYNATTGCISATRTAVTLTVNPLPAAPTIPNLTTCAGTSATLTISSPAGGTTYNWYTVSTGGTSVNTGPAYTISNPATTTTYYVEAVSAGCISATRTAVTLTVNPLPAAPTIPNLTTCAGTSATLTISSPAGGTTYNWYTVSTGGTSVNTGPTYTISNPATTTTYYVEAVSAGCISATRTAVTLTVNPLPAAPTIPNLTTCAGTSATLTISSPAGGTTYNWYTVSTGGTSVNTGPAYTISNPATTTTYYVEAVSAGCISATRTAVTLTVNPLPVAPTVPGKATCLGTTTTLSVSSPVAGATYRWYTSSTGGSSFFTGTDYILTNPTATVTYYVEASNAGCVSTSRTAVTLTVNPLPVAPTVPNTATCSGTSVLLSVSSPVAGITYRWYSSASGGTVLNTGTNYIISNPTVTTTYYVEAFNGTTGCTSSTRTAVTLTINPLPSITLSPSPRICEGDVNASLPFVVANGGNQYKITWDPGTPVSFQNVINWTNLTGNSITVSVPGNTLYGVYTGKVSIYNSVNGCEGSLQSFSINIYPAQGKPHLTIQNIIN</sequence>
<keyword evidence="1" id="KW-0732">Signal</keyword>
<gene>
    <name evidence="3" type="ORF">NCTC11388_03488</name>
</gene>
<dbReference type="RefSeq" id="WP_115170954.1">
    <property type="nucleotide sequence ID" value="NZ_UGYW01000002.1"/>
</dbReference>
<feature type="domain" description="Ig-like" evidence="2">
    <location>
        <begin position="279"/>
        <end position="362"/>
    </location>
</feature>
<feature type="domain" description="Ig-like" evidence="2">
    <location>
        <begin position="868"/>
        <end position="949"/>
    </location>
</feature>
<evidence type="ECO:0000259" key="2">
    <source>
        <dbReference type="Pfam" id="PF19081"/>
    </source>
</evidence>
<dbReference type="AlphaFoldDB" id="A0A380CMR7"/>
<evidence type="ECO:0000313" key="3">
    <source>
        <dbReference type="EMBL" id="SUJ24329.1"/>
    </source>
</evidence>
<reference evidence="3 4" key="1">
    <citation type="submission" date="2018-06" db="EMBL/GenBank/DDBJ databases">
        <authorList>
            <consortium name="Pathogen Informatics"/>
            <person name="Doyle S."/>
        </authorList>
    </citation>
    <scope>NUCLEOTIDE SEQUENCE [LARGE SCALE GENOMIC DNA]</scope>
    <source>
        <strain evidence="3 4">NCTC11388</strain>
    </source>
</reference>
<name>A0A380CMR7_SPHSI</name>
<dbReference type="EMBL" id="UGYW01000002">
    <property type="protein sequence ID" value="SUJ24329.1"/>
    <property type="molecule type" value="Genomic_DNA"/>
</dbReference>
<evidence type="ECO:0000256" key="1">
    <source>
        <dbReference type="SAM" id="SignalP"/>
    </source>
</evidence>
<proteinExistence type="predicted"/>
<accession>A0A380CMR7</accession>
<feature type="domain" description="Ig-like" evidence="2">
    <location>
        <begin position="951"/>
        <end position="1034"/>
    </location>
</feature>
<feature type="domain" description="Ig-like" evidence="2">
    <location>
        <begin position="193"/>
        <end position="273"/>
    </location>
</feature>
<dbReference type="InterPro" id="IPR044023">
    <property type="entry name" value="Ig_7"/>
</dbReference>
<feature type="domain" description="Ig-like" evidence="2">
    <location>
        <begin position="449"/>
        <end position="532"/>
    </location>
</feature>
<feature type="domain" description="Ig-like" evidence="2">
    <location>
        <begin position="364"/>
        <end position="447"/>
    </location>
</feature>